<dbReference type="InterPro" id="IPR016024">
    <property type="entry name" value="ARM-type_fold"/>
</dbReference>
<dbReference type="OrthoDB" id="230287at2"/>
<dbReference type="SUPFAM" id="SSF48371">
    <property type="entry name" value="ARM repeat"/>
    <property type="match status" value="1"/>
</dbReference>
<dbReference type="PROSITE" id="PS51007">
    <property type="entry name" value="CYTC"/>
    <property type="match status" value="1"/>
</dbReference>
<dbReference type="NCBIfam" id="TIGR02603">
    <property type="entry name" value="CxxCH_TIGR02603"/>
    <property type="match status" value="1"/>
</dbReference>
<dbReference type="Gene3D" id="2.120.10.30">
    <property type="entry name" value="TolB, C-terminal domain"/>
    <property type="match status" value="1"/>
</dbReference>
<evidence type="ECO:0000256" key="1">
    <source>
        <dbReference type="ARBA" id="ARBA00022617"/>
    </source>
</evidence>
<feature type="domain" description="Cytochrome c" evidence="5">
    <location>
        <begin position="1362"/>
        <end position="1495"/>
    </location>
</feature>
<dbReference type="EMBL" id="CP036298">
    <property type="protein sequence ID" value="QDV27928.1"/>
    <property type="molecule type" value="Genomic_DNA"/>
</dbReference>
<name>A0A518GH85_9BACT</name>
<organism evidence="6 7">
    <name type="scientific">Aureliella helgolandensis</name>
    <dbReference type="NCBI Taxonomy" id="2527968"/>
    <lineage>
        <taxon>Bacteria</taxon>
        <taxon>Pseudomonadati</taxon>
        <taxon>Planctomycetota</taxon>
        <taxon>Planctomycetia</taxon>
        <taxon>Pirellulales</taxon>
        <taxon>Pirellulaceae</taxon>
        <taxon>Aureliella</taxon>
    </lineage>
</organism>
<evidence type="ECO:0000313" key="6">
    <source>
        <dbReference type="EMBL" id="QDV27928.1"/>
    </source>
</evidence>
<dbReference type="InterPro" id="IPR055557">
    <property type="entry name" value="DUF7133"/>
</dbReference>
<protein>
    <submittedName>
        <fullName evidence="6">Neutral/alkaline non-lysosomal ceramidase</fullName>
    </submittedName>
</protein>
<evidence type="ECO:0000256" key="2">
    <source>
        <dbReference type="ARBA" id="ARBA00022723"/>
    </source>
</evidence>
<proteinExistence type="predicted"/>
<dbReference type="PANTHER" id="PTHR33546">
    <property type="entry name" value="LARGE, MULTIFUNCTIONAL SECRETED PROTEIN-RELATED"/>
    <property type="match status" value="1"/>
</dbReference>
<dbReference type="KEGG" id="ahel:Q31a_63210"/>
<dbReference type="NCBIfam" id="TIGR02604">
    <property type="entry name" value="Piru_Ver_Nterm"/>
    <property type="match status" value="1"/>
</dbReference>
<dbReference type="InterPro" id="IPR031329">
    <property type="entry name" value="NEUT/ALK_ceramidase_N"/>
</dbReference>
<dbReference type="Gene3D" id="1.25.10.10">
    <property type="entry name" value="Leucine-rich Repeat Variant"/>
    <property type="match status" value="1"/>
</dbReference>
<evidence type="ECO:0000256" key="3">
    <source>
        <dbReference type="ARBA" id="ARBA00023004"/>
    </source>
</evidence>
<dbReference type="InterPro" id="IPR011042">
    <property type="entry name" value="6-blade_b-propeller_TolB-like"/>
</dbReference>
<dbReference type="Pfam" id="PF04734">
    <property type="entry name" value="Ceramidase_alk"/>
    <property type="match status" value="1"/>
</dbReference>
<reference evidence="6 7" key="1">
    <citation type="submission" date="2019-02" db="EMBL/GenBank/DDBJ databases">
        <title>Deep-cultivation of Planctomycetes and their phenomic and genomic characterization uncovers novel biology.</title>
        <authorList>
            <person name="Wiegand S."/>
            <person name="Jogler M."/>
            <person name="Boedeker C."/>
            <person name="Pinto D."/>
            <person name="Vollmers J."/>
            <person name="Rivas-Marin E."/>
            <person name="Kohn T."/>
            <person name="Peeters S.H."/>
            <person name="Heuer A."/>
            <person name="Rast P."/>
            <person name="Oberbeckmann S."/>
            <person name="Bunk B."/>
            <person name="Jeske O."/>
            <person name="Meyerdierks A."/>
            <person name="Storesund J.E."/>
            <person name="Kallscheuer N."/>
            <person name="Luecker S."/>
            <person name="Lage O.M."/>
            <person name="Pohl T."/>
            <person name="Merkel B.J."/>
            <person name="Hornburger P."/>
            <person name="Mueller R.-W."/>
            <person name="Bruemmer F."/>
            <person name="Labrenz M."/>
            <person name="Spormann A.M."/>
            <person name="Op den Camp H."/>
            <person name="Overmann J."/>
            <person name="Amann R."/>
            <person name="Jetten M.S.M."/>
            <person name="Mascher T."/>
            <person name="Medema M.H."/>
            <person name="Devos D.P."/>
            <person name="Kaster A.-K."/>
            <person name="Ovreas L."/>
            <person name="Rohde M."/>
            <person name="Galperin M.Y."/>
            <person name="Jogler C."/>
        </authorList>
    </citation>
    <scope>NUCLEOTIDE SEQUENCE [LARGE SCALE GENOMIC DNA]</scope>
    <source>
        <strain evidence="6 7">Q31a</strain>
    </source>
</reference>
<dbReference type="InterPro" id="IPR009056">
    <property type="entry name" value="Cyt_c-like_dom"/>
</dbReference>
<dbReference type="Gene3D" id="1.10.760.10">
    <property type="entry name" value="Cytochrome c-like domain"/>
    <property type="match status" value="1"/>
</dbReference>
<evidence type="ECO:0000259" key="5">
    <source>
        <dbReference type="PROSITE" id="PS51007"/>
    </source>
</evidence>
<dbReference type="SUPFAM" id="SSF46626">
    <property type="entry name" value="Cytochrome c"/>
    <property type="match status" value="1"/>
</dbReference>
<dbReference type="GO" id="GO:0020037">
    <property type="term" value="F:heme binding"/>
    <property type="evidence" value="ECO:0007669"/>
    <property type="project" value="InterPro"/>
</dbReference>
<gene>
    <name evidence="6" type="ORF">Q31a_63210</name>
</gene>
<evidence type="ECO:0000256" key="4">
    <source>
        <dbReference type="PROSITE-ProRule" id="PRU00433"/>
    </source>
</evidence>
<sequence length="1766" mass="191685">MIRDFRQLTIVVCDRSSVVRSTGWKSRALQGGGWPAFANRMRGVSALVGLVLWGILGPSVLLAESSASTVYSVGVAKQDVTPQYPVRLSGFAFRKAESEGVSQALWARALAIGTDQQGPVVLVTLDSLGVRAPMVDEVARRLAEKTKLTRERLIVTFTHTHCAPKVNGAADNIFAEPIPPEHQAHLDRYSEELVADLVSVVERALADRQPAKLSWAVGEVGFAANRRTKGGPVDHSLPCLVVRSAGEPHTIRAIYTSYACHCVTLSHNLLSGDWAGYAAEAMERHFPDAIAMVSIGCGADQNPDSGVTGDKTEVALQQGMQIGDEVARLVHSGEMQSLSAPLETSRGQIELPFHSVPTRQEYEVMQAAGGPAGYNAGTQLARLDRGEVIPSSLPYPIQECHFGDQLCMVFLSGEVCVDYSLRLKQELDERRLWVHGYSHDFGSYIPSERLWKEGGYGAGAEIPYFALPDRLASGLEQKIVDEVKRLVPVDYRLVAEESASTGGGEKSLRRTNGVAPKTPEDSIQLFQTHAELQVQLVASEPQVVDPVAIDFGPDGDVWVVQMVDYGHGIEEEFVPQGEVRVLKDEDGDGRYESSQVFLDGLRYPTDVKVWRDGALVCDAPDILFARDRDGDGRADTREVLFSGFETHNGQARVNSLQWGLDHWLYGSGGLFGGRISNQQGDVVDVSGRDFRIQPDLGLIEPVTGRSQQGRVRDDWGNWFGCDNSTLLRHYPVVESYVSRNPFVVPPATAVSVPDGPAAGKLFPASDLVMFRLSGAPGRATAACGVGIYRDRLLGAQYAGSSFTCEPVNQLVYRQVLSQQGAVVRGRRAENEQTVDFLTSSDRWFRPVQARTGPDGSLWIVDMYRYVIEHPKWIPDETLAELDVFAGQGMGRIYRVSNAGEAARPQLALSHMKDEELARAIDTENGIIRDLVHQMLLWRDAQGAAQELERIARESPLPAVRIQALAALDGLHCLSVTQLLHALGDSHPEVRRQAVRLAEQFADHPSVVQRVLELGTDEAFQVRLQVANSLGEFQAEFTSELLARLATESSDPYLQSAALSSLTAGNVSRVAEQVLTSPESRKRVGAQVVATAAGVGDASAIDRVLSLVLEASGEWQLWQMESLAQLLDGLDRRAAGGVLRLVDASHELNAADQTPIAEGDLVDAQVELQLSGTHRQAAQSITVAARQLLQAEGASDGEVGIALKLLGRRSGAVTKALLAQDGVEKDSQLNRESPVDATREIAQLIDLRYSQDRQSMALHAIARRGDAAGGQVLLGCLPAASPQVRVSLIEVLLAQPSWDATTLEGLQAGVLTAVDFDAGARQRFLARQPATQRELVEGLLINGAASDRNALVSGWRDVAQLTADPQVGQSQFAKHCSACHKFNDVGHEVGPDLAALTSRSTEFLLTAILNPNRDVDARYQGYVALMDDGSVLSGQMSSETATSITLLEQGGKQHVLLRNQLVQLRATGKSAMPEGLEKDLSKQDLANIMAYVQGADSEVYQRARKLLDDTLSQAEREQVIAESPQHAAAMITALTADMPEDSAEEYRRIPWIWRVAIAAGKRNQSSELLQVLEISLPRSGEPLQDWQAVVIGGGLINGVSLVGSWPLDRIQRLISGNGPLVARWNRSIALASQMADDGRVRAGTRYDALRMVALAAWAEHGEQLAGYLADENAELQMGAVSGLSDMPAAEAGRLLVEALPRLAPQNRELALDALMRTVPRIQRVLAAVQAEKIDPQWLGGQRIQQLSQHTDVAVRELAAKVLGEASR</sequence>
<keyword evidence="1 4" id="KW-0349">Heme</keyword>
<dbReference type="InterPro" id="IPR036909">
    <property type="entry name" value="Cyt_c-like_dom_sf"/>
</dbReference>
<dbReference type="InterPro" id="IPR013427">
    <property type="entry name" value="Haem-bd_dom_put"/>
</dbReference>
<keyword evidence="3 4" id="KW-0408">Iron</keyword>
<dbReference type="InterPro" id="IPR011989">
    <property type="entry name" value="ARM-like"/>
</dbReference>
<keyword evidence="7" id="KW-1185">Reference proteome</keyword>
<dbReference type="Proteomes" id="UP000318017">
    <property type="component" value="Chromosome"/>
</dbReference>
<dbReference type="SUPFAM" id="SSF50952">
    <property type="entry name" value="Soluble quinoprotein glucose dehydrogenase"/>
    <property type="match status" value="1"/>
</dbReference>
<dbReference type="InterPro" id="IPR013428">
    <property type="entry name" value="Membrane-bound_put_N"/>
</dbReference>
<dbReference type="InterPro" id="IPR011041">
    <property type="entry name" value="Quinoprot_gluc/sorb_DH_b-prop"/>
</dbReference>
<evidence type="ECO:0000313" key="7">
    <source>
        <dbReference type="Proteomes" id="UP000318017"/>
    </source>
</evidence>
<dbReference type="PROSITE" id="PS50077">
    <property type="entry name" value="HEAT_REPEAT"/>
    <property type="match status" value="1"/>
</dbReference>
<dbReference type="GO" id="GO:0009055">
    <property type="term" value="F:electron transfer activity"/>
    <property type="evidence" value="ECO:0007669"/>
    <property type="project" value="InterPro"/>
</dbReference>
<dbReference type="InterPro" id="IPR021133">
    <property type="entry name" value="HEAT_type_2"/>
</dbReference>
<dbReference type="Pfam" id="PF13646">
    <property type="entry name" value="HEAT_2"/>
    <property type="match status" value="1"/>
</dbReference>
<dbReference type="PANTHER" id="PTHR33546:SF1">
    <property type="entry name" value="LARGE, MULTIFUNCTIONAL SECRETED PROTEIN"/>
    <property type="match status" value="1"/>
</dbReference>
<dbReference type="Pfam" id="PF23500">
    <property type="entry name" value="DUF7133"/>
    <property type="match status" value="1"/>
</dbReference>
<accession>A0A518GH85</accession>
<keyword evidence="2 4" id="KW-0479">Metal-binding</keyword>
<dbReference type="GO" id="GO:0046872">
    <property type="term" value="F:metal ion binding"/>
    <property type="evidence" value="ECO:0007669"/>
    <property type="project" value="UniProtKB-KW"/>
</dbReference>